<sequence length="297" mass="30573">MTPVRLIACDLDGTIVSHGTHAVSPRSVAAFGAARAAGYEVVFVTGRPPWYLAPLTESMGAAGHRIGRIICSNGAAVYDLESEEILATEPLPTHHAIETIEAVRALAPGVAFAAEALTGPVIEQPFLPAGFEAGLVVEDLAEALREDGSVFEGGVLKLHVFDPSGPDPDEFLARAAAGVSPDAYATRSVAGMAVFEVGRADVTKARTLGEYAHALGVGPEEIVAFGDMPNDLEMLRWVGTGFAMASGHPDVVAAADRTAPPIQEDGVAQVLEHLVATGELPAGLDRSGGDLGAGSHG</sequence>
<dbReference type="Proteomes" id="UP001247307">
    <property type="component" value="Unassembled WGS sequence"/>
</dbReference>
<dbReference type="SUPFAM" id="SSF56784">
    <property type="entry name" value="HAD-like"/>
    <property type="match status" value="1"/>
</dbReference>
<dbReference type="PANTHER" id="PTHR10000:SF8">
    <property type="entry name" value="HAD SUPERFAMILY HYDROLASE-LIKE, TYPE 3"/>
    <property type="match status" value="1"/>
</dbReference>
<dbReference type="Pfam" id="PF08282">
    <property type="entry name" value="Hydrolase_3"/>
    <property type="match status" value="1"/>
</dbReference>
<evidence type="ECO:0000313" key="2">
    <source>
        <dbReference type="Proteomes" id="UP001247307"/>
    </source>
</evidence>
<dbReference type="PROSITE" id="PS01228">
    <property type="entry name" value="COF_1"/>
    <property type="match status" value="1"/>
</dbReference>
<dbReference type="AlphaFoldDB" id="A0AAE3YGZ9"/>
<keyword evidence="2" id="KW-1185">Reference proteome</keyword>
<organism evidence="1 2">
    <name type="scientific">Falsarthrobacter nasiphocae</name>
    <dbReference type="NCBI Taxonomy" id="189863"/>
    <lineage>
        <taxon>Bacteria</taxon>
        <taxon>Bacillati</taxon>
        <taxon>Actinomycetota</taxon>
        <taxon>Actinomycetes</taxon>
        <taxon>Micrococcales</taxon>
        <taxon>Micrococcaceae</taxon>
        <taxon>Falsarthrobacter</taxon>
    </lineage>
</organism>
<proteinExistence type="predicted"/>
<reference evidence="1" key="1">
    <citation type="submission" date="2023-07" db="EMBL/GenBank/DDBJ databases">
        <title>Sequencing the genomes of 1000 actinobacteria strains.</title>
        <authorList>
            <person name="Klenk H.-P."/>
        </authorList>
    </citation>
    <scope>NUCLEOTIDE SEQUENCE</scope>
    <source>
        <strain evidence="1">DSM 13988</strain>
    </source>
</reference>
<evidence type="ECO:0000313" key="1">
    <source>
        <dbReference type="EMBL" id="MDR6892010.1"/>
    </source>
</evidence>
<dbReference type="RefSeq" id="WP_309850429.1">
    <property type="nucleotide sequence ID" value="NZ_BAAAIU010000023.1"/>
</dbReference>
<accession>A0AAE3YGZ9</accession>
<dbReference type="Gene3D" id="3.30.1240.10">
    <property type="match status" value="1"/>
</dbReference>
<protein>
    <submittedName>
        <fullName evidence="1">Cof subfamily protein (Haloacid dehalogenase superfamily)</fullName>
    </submittedName>
</protein>
<dbReference type="GO" id="GO:0000287">
    <property type="term" value="F:magnesium ion binding"/>
    <property type="evidence" value="ECO:0007669"/>
    <property type="project" value="TreeGrafter"/>
</dbReference>
<comment type="caution">
    <text evidence="1">The sequence shown here is derived from an EMBL/GenBank/DDBJ whole genome shotgun (WGS) entry which is preliminary data.</text>
</comment>
<name>A0AAE3YGZ9_9MICC</name>
<gene>
    <name evidence="1" type="ORF">J2S35_000950</name>
</gene>
<dbReference type="InterPro" id="IPR036412">
    <property type="entry name" value="HAD-like_sf"/>
</dbReference>
<dbReference type="PANTHER" id="PTHR10000">
    <property type="entry name" value="PHOSPHOSERINE PHOSPHATASE"/>
    <property type="match status" value="1"/>
</dbReference>
<dbReference type="Gene3D" id="3.40.50.1000">
    <property type="entry name" value="HAD superfamily/HAD-like"/>
    <property type="match status" value="1"/>
</dbReference>
<dbReference type="InterPro" id="IPR023214">
    <property type="entry name" value="HAD_sf"/>
</dbReference>
<dbReference type="EMBL" id="JAVDUI010000001">
    <property type="protein sequence ID" value="MDR6892010.1"/>
    <property type="molecule type" value="Genomic_DNA"/>
</dbReference>
<dbReference type="GO" id="GO:0005829">
    <property type="term" value="C:cytosol"/>
    <property type="evidence" value="ECO:0007669"/>
    <property type="project" value="TreeGrafter"/>
</dbReference>
<dbReference type="GO" id="GO:0016791">
    <property type="term" value="F:phosphatase activity"/>
    <property type="evidence" value="ECO:0007669"/>
    <property type="project" value="TreeGrafter"/>
</dbReference>